<dbReference type="EMBL" id="CP067136">
    <property type="protein sequence ID" value="WCR05740.1"/>
    <property type="molecule type" value="Genomic_DNA"/>
</dbReference>
<protein>
    <submittedName>
        <fullName evidence="1">DUF393 domain-containing protein</fullName>
    </submittedName>
</protein>
<keyword evidence="2" id="KW-1185">Reference proteome</keyword>
<evidence type="ECO:0000313" key="2">
    <source>
        <dbReference type="Proteomes" id="UP001219349"/>
    </source>
</evidence>
<accession>A0ABY7SFS3</accession>
<sequence>MSIEIYYDGACPFCDGYARKLNLQRQVGRVDLIDLRSQDPRVAQVIDSGVDPNRGMVVRFGQRQYHGAEAVHILSVLSEGGGPLARLMRSPRRAMIIYPVLRALRHVALRLLGRRQIR</sequence>
<gene>
    <name evidence="1" type="ORF">JHX87_09295</name>
</gene>
<name>A0ABY7SFS3_9RHOB</name>
<evidence type="ECO:0000313" key="1">
    <source>
        <dbReference type="EMBL" id="WCR05740.1"/>
    </source>
</evidence>
<dbReference type="Proteomes" id="UP001219349">
    <property type="component" value="Chromosome"/>
</dbReference>
<dbReference type="RefSeq" id="WP_271886453.1">
    <property type="nucleotide sequence ID" value="NZ_CP067136.1"/>
</dbReference>
<reference evidence="1 2" key="1">
    <citation type="submission" date="2021-01" db="EMBL/GenBank/DDBJ databases">
        <title>Biogeographic distribution of Paracoccus.</title>
        <authorList>
            <person name="Hollensteiner J."/>
            <person name="Leineberger J."/>
            <person name="Brinkhoff T."/>
            <person name="Daniel R."/>
        </authorList>
    </citation>
    <scope>NUCLEOTIDE SEQUENCE [LARGE SCALE GENOMIC DNA]</scope>
    <source>
        <strain evidence="1 2">KCTC 22803</strain>
    </source>
</reference>
<organism evidence="1 2">
    <name type="scientific">Paracoccus fistulariae</name>
    <dbReference type="NCBI Taxonomy" id="658446"/>
    <lineage>
        <taxon>Bacteria</taxon>
        <taxon>Pseudomonadati</taxon>
        <taxon>Pseudomonadota</taxon>
        <taxon>Alphaproteobacteria</taxon>
        <taxon>Rhodobacterales</taxon>
        <taxon>Paracoccaceae</taxon>
        <taxon>Paracoccus</taxon>
    </lineage>
</organism>
<dbReference type="Pfam" id="PF04134">
    <property type="entry name" value="DCC1-like"/>
    <property type="match status" value="1"/>
</dbReference>
<proteinExistence type="predicted"/>
<dbReference type="InterPro" id="IPR007263">
    <property type="entry name" value="DCC1-like"/>
</dbReference>